<feature type="compositionally biased region" description="Low complexity" evidence="1">
    <location>
        <begin position="110"/>
        <end position="134"/>
    </location>
</feature>
<name>A0A0Q5UDP9_DROER</name>
<evidence type="ECO:0000313" key="2">
    <source>
        <dbReference type="EMBL" id="KQS43329.1"/>
    </source>
</evidence>
<gene>
    <name evidence="2" type="primary">Dere\GG26690</name>
    <name evidence="2" type="synonym">GG26690</name>
    <name evidence="2" type="ORF">Dere_GG26690</name>
</gene>
<dbReference type="EMBL" id="CH954178">
    <property type="protein sequence ID" value="KQS43329.1"/>
    <property type="molecule type" value="Genomic_DNA"/>
</dbReference>
<feature type="region of interest" description="Disordered" evidence="1">
    <location>
        <begin position="233"/>
        <end position="275"/>
    </location>
</feature>
<sequence>MLECCGCNQKTNSGPFLVLAPPSPPNDCHPPPSHTPNENTHPGPASCARCIRSSCRPSATPAPSIARRTAAWANGSSWPRSRSMWIRLRSSSWVRGRRSGPDPPPPPPSCSRSTSSSSSKSTTSSSNTTHNSSSSRHHSNHTNERIQSHRSHNNNSHCNNNANNIHPLLAKNCLARNRIIRYPSETLVRSDRRISRLDEIGPPDSQKISSSRAVFVHFCNAFVTLPPQPPNLAPLTPLLNDDNDDDKPLLQPFGGALKPSNTLPFPKRNNQKNTQ</sequence>
<evidence type="ECO:0000256" key="1">
    <source>
        <dbReference type="SAM" id="MobiDB-lite"/>
    </source>
</evidence>
<accession>A0A0Q5UDP9</accession>
<dbReference type="SMR" id="A0A0Q5UDP9"/>
<organism evidence="2 3">
    <name type="scientific">Drosophila erecta</name>
    <name type="common">Fruit fly</name>
    <dbReference type="NCBI Taxonomy" id="7220"/>
    <lineage>
        <taxon>Eukaryota</taxon>
        <taxon>Metazoa</taxon>
        <taxon>Ecdysozoa</taxon>
        <taxon>Arthropoda</taxon>
        <taxon>Hexapoda</taxon>
        <taxon>Insecta</taxon>
        <taxon>Pterygota</taxon>
        <taxon>Neoptera</taxon>
        <taxon>Endopterygota</taxon>
        <taxon>Diptera</taxon>
        <taxon>Brachycera</taxon>
        <taxon>Muscomorpha</taxon>
        <taxon>Ephydroidea</taxon>
        <taxon>Drosophilidae</taxon>
        <taxon>Drosophila</taxon>
        <taxon>Sophophora</taxon>
    </lineage>
</organism>
<keyword evidence="3" id="KW-1185">Reference proteome</keyword>
<reference evidence="2 3" key="1">
    <citation type="journal article" date="2007" name="Nature">
        <title>Evolution of genes and genomes on the Drosophila phylogeny.</title>
        <authorList>
            <consortium name="Drosophila 12 Genomes Consortium"/>
            <person name="Clark A.G."/>
            <person name="Eisen M.B."/>
            <person name="Smith D.R."/>
            <person name="Bergman C.M."/>
            <person name="Oliver B."/>
            <person name="Markow T.A."/>
            <person name="Kaufman T.C."/>
            <person name="Kellis M."/>
            <person name="Gelbart W."/>
            <person name="Iyer V.N."/>
            <person name="Pollard D.A."/>
            <person name="Sackton T.B."/>
            <person name="Larracuente A.M."/>
            <person name="Singh N.D."/>
            <person name="Abad J.P."/>
            <person name="Abt D.N."/>
            <person name="Adryan B."/>
            <person name="Aguade M."/>
            <person name="Akashi H."/>
            <person name="Anderson W.W."/>
            <person name="Aquadro C.F."/>
            <person name="Ardell D.H."/>
            <person name="Arguello R."/>
            <person name="Artieri C.G."/>
            <person name="Barbash D.A."/>
            <person name="Barker D."/>
            <person name="Barsanti P."/>
            <person name="Batterham P."/>
            <person name="Batzoglou S."/>
            <person name="Begun D."/>
            <person name="Bhutkar A."/>
            <person name="Blanco E."/>
            <person name="Bosak S.A."/>
            <person name="Bradley R.K."/>
            <person name="Brand A.D."/>
            <person name="Brent M.R."/>
            <person name="Brooks A.N."/>
            <person name="Brown R.H."/>
            <person name="Butlin R.K."/>
            <person name="Caggese C."/>
            <person name="Calvi B.R."/>
            <person name="Bernardo de Carvalho A."/>
            <person name="Caspi A."/>
            <person name="Castrezana S."/>
            <person name="Celniker S.E."/>
            <person name="Chang J.L."/>
            <person name="Chapple C."/>
            <person name="Chatterji S."/>
            <person name="Chinwalla A."/>
            <person name="Civetta A."/>
            <person name="Clifton S.W."/>
            <person name="Comeron J.M."/>
            <person name="Costello J.C."/>
            <person name="Coyne J.A."/>
            <person name="Daub J."/>
            <person name="David R.G."/>
            <person name="Delcher A.L."/>
            <person name="Delehaunty K."/>
            <person name="Do C.B."/>
            <person name="Ebling H."/>
            <person name="Edwards K."/>
            <person name="Eickbush T."/>
            <person name="Evans J.D."/>
            <person name="Filipski A."/>
            <person name="Findeiss S."/>
            <person name="Freyhult E."/>
            <person name="Fulton L."/>
            <person name="Fulton R."/>
            <person name="Garcia A.C."/>
            <person name="Gardiner A."/>
            <person name="Garfield D.A."/>
            <person name="Garvin B.E."/>
            <person name="Gibson G."/>
            <person name="Gilbert D."/>
            <person name="Gnerre S."/>
            <person name="Godfrey J."/>
            <person name="Good R."/>
            <person name="Gotea V."/>
            <person name="Gravely B."/>
            <person name="Greenberg A.J."/>
            <person name="Griffiths-Jones S."/>
            <person name="Gross S."/>
            <person name="Guigo R."/>
            <person name="Gustafson E.A."/>
            <person name="Haerty W."/>
            <person name="Hahn M.W."/>
            <person name="Halligan D.L."/>
            <person name="Halpern A.L."/>
            <person name="Halter G.M."/>
            <person name="Han M.V."/>
            <person name="Heger A."/>
            <person name="Hillier L."/>
            <person name="Hinrichs A.S."/>
            <person name="Holmes I."/>
            <person name="Hoskins R.A."/>
            <person name="Hubisz M.J."/>
            <person name="Hultmark D."/>
            <person name="Huntley M.A."/>
            <person name="Jaffe D.B."/>
            <person name="Jagadeeshan S."/>
            <person name="Jeck W.R."/>
            <person name="Johnson J."/>
            <person name="Jones C.D."/>
            <person name="Jordan W.C."/>
            <person name="Karpen G.H."/>
            <person name="Kataoka E."/>
            <person name="Keightley P.D."/>
            <person name="Kheradpour P."/>
            <person name="Kirkness E.F."/>
            <person name="Koerich L.B."/>
            <person name="Kristiansen K."/>
            <person name="Kudrna D."/>
            <person name="Kulathinal R.J."/>
            <person name="Kumar S."/>
            <person name="Kwok R."/>
            <person name="Lander E."/>
            <person name="Langley C.H."/>
            <person name="Lapoint R."/>
            <person name="Lazzaro B.P."/>
            <person name="Lee S.J."/>
            <person name="Levesque L."/>
            <person name="Li R."/>
            <person name="Lin C.F."/>
            <person name="Lin M.F."/>
            <person name="Lindblad-Toh K."/>
            <person name="Llopart A."/>
            <person name="Long M."/>
            <person name="Low L."/>
            <person name="Lozovsky E."/>
            <person name="Lu J."/>
            <person name="Luo M."/>
            <person name="Machado C.A."/>
            <person name="Makalowski W."/>
            <person name="Marzo M."/>
            <person name="Matsuda M."/>
            <person name="Matzkin L."/>
            <person name="McAllister B."/>
            <person name="McBride C.S."/>
            <person name="McKernan B."/>
            <person name="McKernan K."/>
            <person name="Mendez-Lago M."/>
            <person name="Minx P."/>
            <person name="Mollenhauer M.U."/>
            <person name="Montooth K."/>
            <person name="Mount S.M."/>
            <person name="Mu X."/>
            <person name="Myers E."/>
            <person name="Negre B."/>
            <person name="Newfeld S."/>
            <person name="Nielsen R."/>
            <person name="Noor M.A."/>
            <person name="O'Grady P."/>
            <person name="Pachter L."/>
            <person name="Papaceit M."/>
            <person name="Parisi M.J."/>
            <person name="Parisi M."/>
            <person name="Parts L."/>
            <person name="Pedersen J.S."/>
            <person name="Pesole G."/>
            <person name="Phillippy A.M."/>
            <person name="Ponting C.P."/>
            <person name="Pop M."/>
            <person name="Porcelli D."/>
            <person name="Powell J.R."/>
            <person name="Prohaska S."/>
            <person name="Pruitt K."/>
            <person name="Puig M."/>
            <person name="Quesneville H."/>
            <person name="Ram K.R."/>
            <person name="Rand D."/>
            <person name="Rasmussen M.D."/>
            <person name="Reed L.K."/>
            <person name="Reenan R."/>
            <person name="Reily A."/>
            <person name="Remington K.A."/>
            <person name="Rieger T.T."/>
            <person name="Ritchie M.G."/>
            <person name="Robin C."/>
            <person name="Rogers Y.H."/>
            <person name="Rohde C."/>
            <person name="Rozas J."/>
            <person name="Rubenfield M.J."/>
            <person name="Ruiz A."/>
            <person name="Russo S."/>
            <person name="Salzberg S.L."/>
            <person name="Sanchez-Gracia A."/>
            <person name="Saranga D.J."/>
            <person name="Sato H."/>
            <person name="Schaeffer S.W."/>
            <person name="Schatz M.C."/>
            <person name="Schlenke T."/>
            <person name="Schwartz R."/>
            <person name="Segarra C."/>
            <person name="Singh R.S."/>
            <person name="Sirot L."/>
            <person name="Sirota M."/>
            <person name="Sisneros N.B."/>
            <person name="Smith C.D."/>
            <person name="Smith T.F."/>
            <person name="Spieth J."/>
            <person name="Stage D.E."/>
            <person name="Stark A."/>
            <person name="Stephan W."/>
            <person name="Strausberg R.L."/>
            <person name="Strempel S."/>
            <person name="Sturgill D."/>
            <person name="Sutton G."/>
            <person name="Sutton G.G."/>
            <person name="Tao W."/>
            <person name="Teichmann S."/>
            <person name="Tobari Y.N."/>
            <person name="Tomimura Y."/>
            <person name="Tsolas J.M."/>
            <person name="Valente V.L."/>
            <person name="Venter E."/>
            <person name="Venter J.C."/>
            <person name="Vicario S."/>
            <person name="Vieira F.G."/>
            <person name="Vilella A.J."/>
            <person name="Villasante A."/>
            <person name="Walenz B."/>
            <person name="Wang J."/>
            <person name="Wasserman M."/>
            <person name="Watts T."/>
            <person name="Wilson D."/>
            <person name="Wilson R.K."/>
            <person name="Wing R.A."/>
            <person name="Wolfner M.F."/>
            <person name="Wong A."/>
            <person name="Wong G.K."/>
            <person name="Wu C.I."/>
            <person name="Wu G."/>
            <person name="Yamamoto D."/>
            <person name="Yang H.P."/>
            <person name="Yang S.P."/>
            <person name="Yorke J.A."/>
            <person name="Yoshida K."/>
            <person name="Zdobnov E."/>
            <person name="Zhang P."/>
            <person name="Zhang Y."/>
            <person name="Zimin A.V."/>
            <person name="Baldwin J."/>
            <person name="Abdouelleil A."/>
            <person name="Abdulkadir J."/>
            <person name="Abebe A."/>
            <person name="Abera B."/>
            <person name="Abreu J."/>
            <person name="Acer S.C."/>
            <person name="Aftuck L."/>
            <person name="Alexander A."/>
            <person name="An P."/>
            <person name="Anderson E."/>
            <person name="Anderson S."/>
            <person name="Arachi H."/>
            <person name="Azer M."/>
            <person name="Bachantsang P."/>
            <person name="Barry A."/>
            <person name="Bayul T."/>
            <person name="Berlin A."/>
            <person name="Bessette D."/>
            <person name="Bloom T."/>
            <person name="Blye J."/>
            <person name="Boguslavskiy L."/>
            <person name="Bonnet C."/>
            <person name="Boukhgalter B."/>
            <person name="Bourzgui I."/>
            <person name="Brown A."/>
            <person name="Cahill P."/>
            <person name="Channer S."/>
            <person name="Cheshatsang Y."/>
            <person name="Chuda L."/>
            <person name="Citroen M."/>
            <person name="Collymore A."/>
            <person name="Cooke P."/>
            <person name="Costello M."/>
            <person name="D'Aco K."/>
            <person name="Daza R."/>
            <person name="De Haan G."/>
            <person name="DeGray S."/>
            <person name="DeMaso C."/>
            <person name="Dhargay N."/>
            <person name="Dooley K."/>
            <person name="Dooley E."/>
            <person name="Doricent M."/>
            <person name="Dorje P."/>
            <person name="Dorjee K."/>
            <person name="Dupes A."/>
            <person name="Elong R."/>
            <person name="Falk J."/>
            <person name="Farina A."/>
            <person name="Faro S."/>
            <person name="Ferguson D."/>
            <person name="Fisher S."/>
            <person name="Foley C.D."/>
            <person name="Franke A."/>
            <person name="Friedrich D."/>
            <person name="Gadbois L."/>
            <person name="Gearin G."/>
            <person name="Gearin C.R."/>
            <person name="Giannoukos G."/>
            <person name="Goode T."/>
            <person name="Graham J."/>
            <person name="Grandbois E."/>
            <person name="Grewal S."/>
            <person name="Gyaltsen K."/>
            <person name="Hafez N."/>
            <person name="Hagos B."/>
            <person name="Hall J."/>
            <person name="Henson C."/>
            <person name="Hollinger A."/>
            <person name="Honan T."/>
            <person name="Huard M.D."/>
            <person name="Hughes L."/>
            <person name="Hurhula B."/>
            <person name="Husby M.E."/>
            <person name="Kamat A."/>
            <person name="Kanga B."/>
            <person name="Kashin S."/>
            <person name="Khazanovich D."/>
            <person name="Kisner P."/>
            <person name="Lance K."/>
            <person name="Lara M."/>
            <person name="Lee W."/>
            <person name="Lennon N."/>
            <person name="Letendre F."/>
            <person name="LeVine R."/>
            <person name="Lipovsky A."/>
            <person name="Liu X."/>
            <person name="Liu J."/>
            <person name="Liu S."/>
            <person name="Lokyitsang T."/>
            <person name="Lokyitsang Y."/>
            <person name="Lubonja R."/>
            <person name="Lui A."/>
            <person name="MacDonald P."/>
            <person name="Magnisalis V."/>
            <person name="Maru K."/>
            <person name="Matthews C."/>
            <person name="McCusker W."/>
            <person name="McDonough S."/>
            <person name="Mehta T."/>
            <person name="Meldrim J."/>
            <person name="Meneus L."/>
            <person name="Mihai O."/>
            <person name="Mihalev A."/>
            <person name="Mihova T."/>
            <person name="Mittelman R."/>
            <person name="Mlenga V."/>
            <person name="Montmayeur A."/>
            <person name="Mulrain L."/>
            <person name="Navidi A."/>
            <person name="Naylor J."/>
            <person name="Negash T."/>
            <person name="Nguyen T."/>
            <person name="Nguyen N."/>
            <person name="Nicol R."/>
            <person name="Norbu C."/>
            <person name="Norbu N."/>
            <person name="Novod N."/>
            <person name="O'Neill B."/>
            <person name="Osman S."/>
            <person name="Markiewicz E."/>
            <person name="Oyono O.L."/>
            <person name="Patti C."/>
            <person name="Phunkhang P."/>
            <person name="Pierre F."/>
            <person name="Priest M."/>
            <person name="Raghuraman S."/>
            <person name="Rege F."/>
            <person name="Reyes R."/>
            <person name="Rise C."/>
            <person name="Rogov P."/>
            <person name="Ross K."/>
            <person name="Ryan E."/>
            <person name="Settipalli S."/>
            <person name="Shea T."/>
            <person name="Sherpa N."/>
            <person name="Shi L."/>
            <person name="Shih D."/>
            <person name="Sparrow T."/>
            <person name="Spaulding J."/>
            <person name="Stalker J."/>
            <person name="Stange-Thomann N."/>
            <person name="Stavropoulos S."/>
            <person name="Stone C."/>
            <person name="Strader C."/>
            <person name="Tesfaye S."/>
            <person name="Thomson T."/>
            <person name="Thoulutsang Y."/>
            <person name="Thoulutsang D."/>
            <person name="Topham K."/>
            <person name="Topping I."/>
            <person name="Tsamla T."/>
            <person name="Vassiliev H."/>
            <person name="Vo A."/>
            <person name="Wangchuk T."/>
            <person name="Wangdi T."/>
            <person name="Weiand M."/>
            <person name="Wilkinson J."/>
            <person name="Wilson A."/>
            <person name="Yadav S."/>
            <person name="Young G."/>
            <person name="Yu Q."/>
            <person name="Zembek L."/>
            <person name="Zhong D."/>
            <person name="Zimmer A."/>
            <person name="Zwirko Z."/>
            <person name="Jaffe D.B."/>
            <person name="Alvarez P."/>
            <person name="Brockman W."/>
            <person name="Butler J."/>
            <person name="Chin C."/>
            <person name="Gnerre S."/>
            <person name="Grabherr M."/>
            <person name="Kleber M."/>
            <person name="Mauceli E."/>
            <person name="MacCallum I."/>
        </authorList>
    </citation>
    <scope>NUCLEOTIDE SEQUENCE [LARGE SCALE GENOMIC DNA]</scope>
    <source>
        <strain evidence="2 3">TSC#14021-0224.01</strain>
    </source>
</reference>
<dbReference type="AlphaFoldDB" id="A0A0Q5UDP9"/>
<dbReference type="KEGG" id="der:26526514"/>
<dbReference type="Proteomes" id="UP000008711">
    <property type="component" value="Unassembled WGS sequence"/>
</dbReference>
<reference evidence="2 3" key="2">
    <citation type="journal article" date="2008" name="Bioinformatics">
        <title>Assembly reconciliation.</title>
        <authorList>
            <person name="Zimin A.V."/>
            <person name="Smith D.R."/>
            <person name="Sutton G."/>
            <person name="Yorke J.A."/>
        </authorList>
    </citation>
    <scope>NUCLEOTIDE SEQUENCE [LARGE SCALE GENOMIC DNA]</scope>
    <source>
        <strain evidence="2 3">TSC#14021-0224.01</strain>
    </source>
</reference>
<evidence type="ECO:0000313" key="3">
    <source>
        <dbReference type="Proteomes" id="UP000008711"/>
    </source>
</evidence>
<feature type="region of interest" description="Disordered" evidence="1">
    <location>
        <begin position="94"/>
        <end position="160"/>
    </location>
</feature>
<proteinExistence type="predicted"/>
<protein>
    <submittedName>
        <fullName evidence="2">Uncharacterized protein</fullName>
    </submittedName>
</protein>